<dbReference type="Proteomes" id="UP001247620">
    <property type="component" value="Unassembled WGS sequence"/>
</dbReference>
<feature type="transmembrane region" description="Helical" evidence="1">
    <location>
        <begin position="96"/>
        <end position="122"/>
    </location>
</feature>
<keyword evidence="1" id="KW-1133">Transmembrane helix</keyword>
<feature type="transmembrane region" description="Helical" evidence="1">
    <location>
        <begin position="142"/>
        <end position="160"/>
    </location>
</feature>
<keyword evidence="1" id="KW-0472">Membrane</keyword>
<sequence>MEFDENKDREAENQYPDEDYVDIYSKRAIFWFSVFSPLYAGVLFIINLWVAGYKKVISQVLAFLFMYYLLVFFVIRSLNIKLDMEALRKFSSGTPITSLSQIMPFLEITALTLGFNIIAGIILTRYFFKKYFPDDDYYPKSVLRPLIIYILLSLVLGRTGF</sequence>
<keyword evidence="1" id="KW-0812">Transmembrane</keyword>
<feature type="transmembrane region" description="Helical" evidence="1">
    <location>
        <begin position="28"/>
        <end position="50"/>
    </location>
</feature>
<evidence type="ECO:0000313" key="2">
    <source>
        <dbReference type="EMBL" id="MDR6943041.1"/>
    </source>
</evidence>
<comment type="caution">
    <text evidence="2">The sequence shown here is derived from an EMBL/GenBank/DDBJ whole genome shotgun (WGS) entry which is preliminary data.</text>
</comment>
<name>A0ABU1TCC2_9SPHI</name>
<evidence type="ECO:0008006" key="4">
    <source>
        <dbReference type="Google" id="ProtNLM"/>
    </source>
</evidence>
<feature type="transmembrane region" description="Helical" evidence="1">
    <location>
        <begin position="56"/>
        <end position="75"/>
    </location>
</feature>
<dbReference type="EMBL" id="JAVDUU010000003">
    <property type="protein sequence ID" value="MDR6943041.1"/>
    <property type="molecule type" value="Genomic_DNA"/>
</dbReference>
<protein>
    <recommendedName>
        <fullName evidence="4">Yip1 domain-containing protein</fullName>
    </recommendedName>
</protein>
<evidence type="ECO:0000313" key="3">
    <source>
        <dbReference type="Proteomes" id="UP001247620"/>
    </source>
</evidence>
<organism evidence="2 3">
    <name type="scientific">Mucilaginibacter pocheonensis</name>
    <dbReference type="NCBI Taxonomy" id="398050"/>
    <lineage>
        <taxon>Bacteria</taxon>
        <taxon>Pseudomonadati</taxon>
        <taxon>Bacteroidota</taxon>
        <taxon>Sphingobacteriia</taxon>
        <taxon>Sphingobacteriales</taxon>
        <taxon>Sphingobacteriaceae</taxon>
        <taxon>Mucilaginibacter</taxon>
    </lineage>
</organism>
<gene>
    <name evidence="2" type="ORF">J2W55_002894</name>
</gene>
<evidence type="ECO:0000256" key="1">
    <source>
        <dbReference type="SAM" id="Phobius"/>
    </source>
</evidence>
<proteinExistence type="predicted"/>
<dbReference type="RefSeq" id="WP_310096651.1">
    <property type="nucleotide sequence ID" value="NZ_JAVDUU010000003.1"/>
</dbReference>
<accession>A0ABU1TCC2</accession>
<reference evidence="2 3" key="1">
    <citation type="submission" date="2023-07" db="EMBL/GenBank/DDBJ databases">
        <title>Sorghum-associated microbial communities from plants grown in Nebraska, USA.</title>
        <authorList>
            <person name="Schachtman D."/>
        </authorList>
    </citation>
    <scope>NUCLEOTIDE SEQUENCE [LARGE SCALE GENOMIC DNA]</scope>
    <source>
        <strain evidence="2 3">3262</strain>
    </source>
</reference>
<keyword evidence="3" id="KW-1185">Reference proteome</keyword>